<dbReference type="InterPro" id="IPR000160">
    <property type="entry name" value="GGDEF_dom"/>
</dbReference>
<dbReference type="Pfam" id="PF00990">
    <property type="entry name" value="GGDEF"/>
    <property type="match status" value="1"/>
</dbReference>
<gene>
    <name evidence="4" type="ORF">ACFQZQ_06665</name>
</gene>
<dbReference type="Pfam" id="PF13185">
    <property type="entry name" value="GAF_2"/>
    <property type="match status" value="2"/>
</dbReference>
<dbReference type="PROSITE" id="PS50887">
    <property type="entry name" value="GGDEF"/>
    <property type="match status" value="1"/>
</dbReference>
<accession>A0ABW2YKP0</accession>
<dbReference type="Gene3D" id="3.20.20.450">
    <property type="entry name" value="EAL domain"/>
    <property type="match status" value="1"/>
</dbReference>
<proteinExistence type="predicted"/>
<dbReference type="InterPro" id="IPR029787">
    <property type="entry name" value="Nucleotide_cyclase"/>
</dbReference>
<dbReference type="InterPro" id="IPR001633">
    <property type="entry name" value="EAL_dom"/>
</dbReference>
<feature type="signal peptide" evidence="1">
    <location>
        <begin position="1"/>
        <end position="21"/>
    </location>
</feature>
<reference evidence="5" key="1">
    <citation type="journal article" date="2019" name="Int. J. Syst. Evol. Microbiol.">
        <title>The Global Catalogue of Microorganisms (GCM) 10K type strain sequencing project: providing services to taxonomists for standard genome sequencing and annotation.</title>
        <authorList>
            <consortium name="The Broad Institute Genomics Platform"/>
            <consortium name="The Broad Institute Genome Sequencing Center for Infectious Disease"/>
            <person name="Wu L."/>
            <person name="Ma J."/>
        </authorList>
    </citation>
    <scope>NUCLEOTIDE SEQUENCE [LARGE SCALE GENOMIC DNA]</scope>
    <source>
        <strain evidence="5">CCUG 55491</strain>
    </source>
</reference>
<dbReference type="InterPro" id="IPR043128">
    <property type="entry name" value="Rev_trsase/Diguanyl_cyclase"/>
</dbReference>
<dbReference type="PROSITE" id="PS50883">
    <property type="entry name" value="EAL"/>
    <property type="match status" value="1"/>
</dbReference>
<evidence type="ECO:0000313" key="4">
    <source>
        <dbReference type="EMBL" id="MFD0738960.1"/>
    </source>
</evidence>
<feature type="chain" id="PRO_5046281961" evidence="1">
    <location>
        <begin position="22"/>
        <end position="979"/>
    </location>
</feature>
<evidence type="ECO:0000256" key="1">
    <source>
        <dbReference type="SAM" id="SignalP"/>
    </source>
</evidence>
<dbReference type="InterPro" id="IPR029016">
    <property type="entry name" value="GAF-like_dom_sf"/>
</dbReference>
<dbReference type="CDD" id="cd01948">
    <property type="entry name" value="EAL"/>
    <property type="match status" value="1"/>
</dbReference>
<evidence type="ECO:0000259" key="2">
    <source>
        <dbReference type="PROSITE" id="PS50883"/>
    </source>
</evidence>
<dbReference type="SUPFAM" id="SSF55073">
    <property type="entry name" value="Nucleotide cyclase"/>
    <property type="match status" value="1"/>
</dbReference>
<dbReference type="SMART" id="SM00052">
    <property type="entry name" value="EAL"/>
    <property type="match status" value="1"/>
</dbReference>
<dbReference type="CDD" id="cd01949">
    <property type="entry name" value="GGDEF"/>
    <property type="match status" value="1"/>
</dbReference>
<organism evidence="4 5">
    <name type="scientific">Lysobacter koreensis</name>
    <dbReference type="NCBI Taxonomy" id="266122"/>
    <lineage>
        <taxon>Bacteria</taxon>
        <taxon>Pseudomonadati</taxon>
        <taxon>Pseudomonadota</taxon>
        <taxon>Gammaproteobacteria</taxon>
        <taxon>Lysobacterales</taxon>
        <taxon>Lysobacteraceae</taxon>
        <taxon>Lysobacter</taxon>
    </lineage>
</organism>
<keyword evidence="5" id="KW-1185">Reference proteome</keyword>
<dbReference type="EMBL" id="JBHTIH010000003">
    <property type="protein sequence ID" value="MFD0738960.1"/>
    <property type="molecule type" value="Genomic_DNA"/>
</dbReference>
<evidence type="ECO:0000259" key="3">
    <source>
        <dbReference type="PROSITE" id="PS50887"/>
    </source>
</evidence>
<dbReference type="RefSeq" id="WP_386811981.1">
    <property type="nucleotide sequence ID" value="NZ_JBHTIH010000003.1"/>
</dbReference>
<dbReference type="Gene3D" id="3.30.70.270">
    <property type="match status" value="1"/>
</dbReference>
<dbReference type="Gene3D" id="3.30.450.40">
    <property type="match status" value="2"/>
</dbReference>
<comment type="caution">
    <text evidence="4">The sequence shown here is derived from an EMBL/GenBank/DDBJ whole genome shotgun (WGS) entry which is preliminary data.</text>
</comment>
<dbReference type="InterPro" id="IPR003018">
    <property type="entry name" value="GAF"/>
</dbReference>
<feature type="domain" description="GGDEF" evidence="3">
    <location>
        <begin position="587"/>
        <end position="720"/>
    </location>
</feature>
<dbReference type="InterPro" id="IPR035919">
    <property type="entry name" value="EAL_sf"/>
</dbReference>
<keyword evidence="1" id="KW-0732">Signal</keyword>
<feature type="domain" description="EAL" evidence="2">
    <location>
        <begin position="729"/>
        <end position="979"/>
    </location>
</feature>
<dbReference type="Proteomes" id="UP001597090">
    <property type="component" value="Unassembled WGS sequence"/>
</dbReference>
<dbReference type="SMART" id="SM00267">
    <property type="entry name" value="GGDEF"/>
    <property type="match status" value="1"/>
</dbReference>
<dbReference type="PANTHER" id="PTHR44757:SF2">
    <property type="entry name" value="BIOFILM ARCHITECTURE MAINTENANCE PROTEIN MBAA"/>
    <property type="match status" value="1"/>
</dbReference>
<dbReference type="SUPFAM" id="SSF141868">
    <property type="entry name" value="EAL domain-like"/>
    <property type="match status" value="1"/>
</dbReference>
<dbReference type="InterPro" id="IPR052155">
    <property type="entry name" value="Biofilm_reg_signaling"/>
</dbReference>
<dbReference type="SMART" id="SM00065">
    <property type="entry name" value="GAF"/>
    <property type="match status" value="2"/>
</dbReference>
<name>A0ABW2YKP0_9GAMM</name>
<dbReference type="Pfam" id="PF00563">
    <property type="entry name" value="EAL"/>
    <property type="match status" value="1"/>
</dbReference>
<dbReference type="PANTHER" id="PTHR44757">
    <property type="entry name" value="DIGUANYLATE CYCLASE DGCP"/>
    <property type="match status" value="1"/>
</dbReference>
<dbReference type="SUPFAM" id="SSF55781">
    <property type="entry name" value="GAF domain-like"/>
    <property type="match status" value="2"/>
</dbReference>
<sequence length="979" mass="107987">MLTPVRTDALLPLAASPLAWLAPLLEAATPRAVALATAEAMRTLPGCRGVRVLWALDDADSAWSEPAQPIDSDDIAADLDLAREALDTDMPRLVAGHRTRLAIPLRRSGAAVLMELEPRQSPQAMLELAADRLQVADQRLRSALEIAELHGTMARLEHSELVQRALFAISDLAGSNLAEPDLLKGIHAIVGTLMYAENCFIVRLDAQNDLIRFLYFVDVEDEVPSDEPLSRREGTLTWYLLRDGKPLRGSDAQLRRQVSGPLRSIGTDSFDWLGVPMVRDGVVEGAIVVQSYQPGIVYSAADQALLEFVGSHILTALERKRTQDDLERSVRQRTLELAEANLGLHQEIIERERAQRLQAALFQIAQLATADIDEEAFYRSIHEVVGELTNARNFFIALLSSDRASLEYPYAVDDSGEDFATRPVAHGLSEYVLRHGQSLLRTEEVRELAARGEVDLYTVGALAECWLGVPLIFGGEAVGLVAVQSYDPSVLYGPADQELLGFVASQIANSLHRRRTARVQQEAFAQLEERVQARTHELRQEIGERERIQERLKHEVMHDTLTGLPNRGYLRSRLNHVLARLGHEPQRKCALLYLDVDRFKVINDSLGHLAGDEVLKEVAVRLQACVREPDLVARLSGDEFVILLEDVDGPATAIKVAQRVLDLLDRPLQVAGKVLAVSGSVGIAVADARYGLADELVRDADTALYRAKSLGRKCFVLFDASLQREAIDVLALEGELRDALEHDQFEPYFQPILRLASDELVGYEALLRWNHPTRGVLGPPEFLQVAEDCGVIEAIDWRMFELSCERAARLDRVDTYLTINVSPRHLRHADFDTRLIDMLARTGLSPTRLLIEITEGSLLDDPECMRATLARLQAAGIGAALDDFGTGYSSLSYLHSFPMKKLKIDRSFVVALGSQGEENHTSVVAAILALAGALGLGVVAEGIETQQQRDALAALGCEYGQGFLLGRPAPMAHWLGRDA</sequence>
<evidence type="ECO:0000313" key="5">
    <source>
        <dbReference type="Proteomes" id="UP001597090"/>
    </source>
</evidence>
<dbReference type="NCBIfam" id="TIGR00254">
    <property type="entry name" value="GGDEF"/>
    <property type="match status" value="1"/>
</dbReference>
<protein>
    <submittedName>
        <fullName evidence="4">EAL domain-containing protein</fullName>
    </submittedName>
</protein>